<evidence type="ECO:0000259" key="2">
    <source>
        <dbReference type="SMART" id="SM00507"/>
    </source>
</evidence>
<protein>
    <submittedName>
        <fullName evidence="3">Putative superinfection immunity protein</fullName>
    </submittedName>
</protein>
<keyword evidence="1" id="KW-0472">Membrane</keyword>
<evidence type="ECO:0000313" key="3">
    <source>
        <dbReference type="EMBL" id="BAS19405.1"/>
    </source>
</evidence>
<dbReference type="AlphaFoldDB" id="A0A0K2RX87"/>
<name>A0A0K2RX87_9MICC</name>
<dbReference type="GO" id="GO:0003676">
    <property type="term" value="F:nucleic acid binding"/>
    <property type="evidence" value="ECO:0007669"/>
    <property type="project" value="InterPro"/>
</dbReference>
<gene>
    <name evidence="3" type="ORF">RM6536_0158</name>
</gene>
<proteinExistence type="predicted"/>
<dbReference type="GO" id="GO:0004519">
    <property type="term" value="F:endonuclease activity"/>
    <property type="evidence" value="ECO:0007669"/>
    <property type="project" value="InterPro"/>
</dbReference>
<keyword evidence="1" id="KW-0812">Transmembrane</keyword>
<dbReference type="SMART" id="SM00507">
    <property type="entry name" value="HNHc"/>
    <property type="match status" value="1"/>
</dbReference>
<sequence>MKSFLKGFGIFFAVCLAFSLWYVILGVVIIVLILGIILTIRKNRYFASPEFQTHRQRTATLASEYNEVASYIHDIYTRGIYELGTPTNGMYSHLATVEVQQPKTWQTLLQKKPEGRHPHVYTASASTIQEAERDPIGSLTKYFHIEADLQTLKDVQRLSDDIARLETAIDNVRRREDDMLAHINPPQFITKQYANEFWNKLNVCHVGLTVPYPVYRFEYASPGGKENRAVTVTLDTPTLDALSETLERKIRWAWPEGGERTLMTAQLRQRIKERDNYTCQNPGCSNSIMRERILILEVVHKVPLSEGGNNEPENLQTLCWRCVRGRNVRLA</sequence>
<evidence type="ECO:0000256" key="1">
    <source>
        <dbReference type="SAM" id="Phobius"/>
    </source>
</evidence>
<dbReference type="EMBL" id="AP014938">
    <property type="protein sequence ID" value="BAS19405.1"/>
    <property type="molecule type" value="Genomic_DNA"/>
</dbReference>
<dbReference type="InterPro" id="IPR003615">
    <property type="entry name" value="HNH_nuc"/>
</dbReference>
<keyword evidence="1" id="KW-1133">Transmembrane helix</keyword>
<evidence type="ECO:0000313" key="4">
    <source>
        <dbReference type="Proteomes" id="UP000066203"/>
    </source>
</evidence>
<dbReference type="InterPro" id="IPR002711">
    <property type="entry name" value="HNH"/>
</dbReference>
<dbReference type="RefSeq" id="WP_060823657.1">
    <property type="nucleotide sequence ID" value="NZ_AP014938.1"/>
</dbReference>
<dbReference type="PATRIC" id="fig|43675.28.peg.164"/>
<dbReference type="CDD" id="cd00085">
    <property type="entry name" value="HNHc"/>
    <property type="match status" value="1"/>
</dbReference>
<dbReference type="Gene3D" id="1.10.30.50">
    <property type="match status" value="1"/>
</dbReference>
<dbReference type="GO" id="GO:0008270">
    <property type="term" value="F:zinc ion binding"/>
    <property type="evidence" value="ECO:0007669"/>
    <property type="project" value="InterPro"/>
</dbReference>
<feature type="domain" description="HNH nuclease" evidence="2">
    <location>
        <begin position="266"/>
        <end position="324"/>
    </location>
</feature>
<organism evidence="3">
    <name type="scientific">Rothia mucilaginosa</name>
    <dbReference type="NCBI Taxonomy" id="43675"/>
    <lineage>
        <taxon>Bacteria</taxon>
        <taxon>Bacillati</taxon>
        <taxon>Actinomycetota</taxon>
        <taxon>Actinomycetes</taxon>
        <taxon>Micrococcales</taxon>
        <taxon>Micrococcaceae</taxon>
        <taxon>Rothia</taxon>
    </lineage>
</organism>
<feature type="transmembrane region" description="Helical" evidence="1">
    <location>
        <begin position="7"/>
        <end position="40"/>
    </location>
</feature>
<reference evidence="4" key="1">
    <citation type="submission" date="2015-08" db="EMBL/GenBank/DDBJ databases">
        <title>Complete genome sequence of Rothia mucilaginosa strain NUM-Rm6536.</title>
        <authorList>
            <person name="Nambu T."/>
        </authorList>
    </citation>
    <scope>NUCLEOTIDE SEQUENCE [LARGE SCALE GENOMIC DNA]</scope>
    <source>
        <strain evidence="4">NUM-Rm6536</strain>
    </source>
</reference>
<accession>A0A0K2RX87</accession>
<dbReference type="Proteomes" id="UP000066203">
    <property type="component" value="Chromosome"/>
</dbReference>
<dbReference type="Pfam" id="PF01844">
    <property type="entry name" value="HNH"/>
    <property type="match status" value="1"/>
</dbReference>